<dbReference type="PANTHER" id="PTHR47751">
    <property type="entry name" value="SUPERFAMILY HYDROLASE, PUTATIVE (AFU_ORTHOLOGUE AFUA_2G16580)-RELATED"/>
    <property type="match status" value="1"/>
</dbReference>
<dbReference type="HOGENOM" id="CLU_048587_0_2_1"/>
<dbReference type="Proteomes" id="UP000028045">
    <property type="component" value="Unassembled WGS sequence"/>
</dbReference>
<dbReference type="PANTHER" id="PTHR47751:SF1">
    <property type="entry name" value="SUPERFAMILY HYDROLASE, PUTATIVE (AFU_ORTHOLOGUE AFUA_2G16580)-RELATED"/>
    <property type="match status" value="1"/>
</dbReference>
<reference evidence="4 5" key="1">
    <citation type="journal article" date="2014" name="BMC Genomics">
        <title>Comparative genome sequencing reveals chemotype-specific gene clusters in the toxigenic black mold Stachybotrys.</title>
        <authorList>
            <person name="Semeiks J."/>
            <person name="Borek D."/>
            <person name="Otwinowski Z."/>
            <person name="Grishin N.V."/>
        </authorList>
    </citation>
    <scope>NUCLEOTIDE SEQUENCE [LARGE SCALE GENOMIC DNA]</scope>
    <source>
        <strain evidence="5">CBS 109288 / IBT 7711</strain>
    </source>
</reference>
<comment type="similarity">
    <text evidence="1">Belongs to the polyketide transferase af380 family.</text>
</comment>
<evidence type="ECO:0000259" key="3">
    <source>
        <dbReference type="Pfam" id="PF12697"/>
    </source>
</evidence>
<keyword evidence="5" id="KW-1185">Reference proteome</keyword>
<dbReference type="InterPro" id="IPR051411">
    <property type="entry name" value="Polyketide_trans_af380"/>
</dbReference>
<dbReference type="OrthoDB" id="2498029at2759"/>
<dbReference type="AlphaFoldDB" id="A0A084AGI1"/>
<feature type="signal peptide" evidence="2">
    <location>
        <begin position="1"/>
        <end position="22"/>
    </location>
</feature>
<feature type="chain" id="PRO_5001770927" description="AB hydrolase-1 domain-containing protein" evidence="2">
    <location>
        <begin position="23"/>
        <end position="347"/>
    </location>
</feature>
<evidence type="ECO:0000313" key="5">
    <source>
        <dbReference type="Proteomes" id="UP000028045"/>
    </source>
</evidence>
<feature type="domain" description="AB hydrolase-1" evidence="3">
    <location>
        <begin position="89"/>
        <end position="327"/>
    </location>
</feature>
<proteinExistence type="inferred from homology"/>
<accession>A0A084AGI1</accession>
<dbReference type="InterPro" id="IPR029058">
    <property type="entry name" value="AB_hydrolase_fold"/>
</dbReference>
<evidence type="ECO:0000256" key="2">
    <source>
        <dbReference type="SAM" id="SignalP"/>
    </source>
</evidence>
<name>A0A084AGI1_STACB</name>
<keyword evidence="2" id="KW-0732">Signal</keyword>
<protein>
    <recommendedName>
        <fullName evidence="3">AB hydrolase-1 domain-containing protein</fullName>
    </recommendedName>
</protein>
<organism evidence="4 5">
    <name type="scientific">Stachybotrys chartarum (strain CBS 109288 / IBT 7711)</name>
    <name type="common">Toxic black mold</name>
    <name type="synonym">Stilbospora chartarum</name>
    <dbReference type="NCBI Taxonomy" id="1280523"/>
    <lineage>
        <taxon>Eukaryota</taxon>
        <taxon>Fungi</taxon>
        <taxon>Dikarya</taxon>
        <taxon>Ascomycota</taxon>
        <taxon>Pezizomycotina</taxon>
        <taxon>Sordariomycetes</taxon>
        <taxon>Hypocreomycetidae</taxon>
        <taxon>Hypocreales</taxon>
        <taxon>Stachybotryaceae</taxon>
        <taxon>Stachybotrys</taxon>
    </lineage>
</organism>
<dbReference type="EMBL" id="KL648739">
    <property type="protein sequence ID" value="KEY64410.1"/>
    <property type="molecule type" value="Genomic_DNA"/>
</dbReference>
<evidence type="ECO:0000256" key="1">
    <source>
        <dbReference type="ARBA" id="ARBA00029464"/>
    </source>
</evidence>
<dbReference type="SUPFAM" id="SSF53474">
    <property type="entry name" value="alpha/beta-Hydrolases"/>
    <property type="match status" value="1"/>
</dbReference>
<dbReference type="Pfam" id="PF12697">
    <property type="entry name" value="Abhydrolase_6"/>
    <property type="match status" value="1"/>
</dbReference>
<dbReference type="Gene3D" id="3.40.50.1820">
    <property type="entry name" value="alpha/beta hydrolase"/>
    <property type="match status" value="1"/>
</dbReference>
<evidence type="ECO:0000313" key="4">
    <source>
        <dbReference type="EMBL" id="KEY64410.1"/>
    </source>
</evidence>
<dbReference type="Gene3D" id="1.10.10.800">
    <property type="match status" value="1"/>
</dbReference>
<dbReference type="InterPro" id="IPR000073">
    <property type="entry name" value="AB_hydrolase_1"/>
</dbReference>
<sequence>MIASRNLAMVNALLISAAGVTAQNFSYGADNFYKSDSVTLQPVTFPNQNGHIIAGNLLKSKFLNVSASTGAPAVVVSHPFGAVKEQSANLYATKLAEEGFITIAIDMPFYGGSSGEPRNGVNPDLYTEAFSAAVDYLGTQADVDRERIGGLGICGSGSFVIGAAKVDSRIRAVATSSMYDMGGASRNGLRHSLSLEQRKALIDSASQQRWIETDGGDVAYGGGTPFQLTNASTAIDREFYDFYRTARGEYTAPGANPNYTTQSALTSNVKLLNFYPLNDLDVISPRPLLFISGDQAHSREFSENAYANAAEPKELYWVPGAGHVDLYDRVELIPFGKLTEFFRSSLV</sequence>
<gene>
    <name evidence="4" type="ORF">S7711_08469</name>
</gene>